<organism evidence="5 6">
    <name type="scientific">Candidatus Enterococcus wittei</name>
    <dbReference type="NCBI Taxonomy" id="1987383"/>
    <lineage>
        <taxon>Bacteria</taxon>
        <taxon>Bacillati</taxon>
        <taxon>Bacillota</taxon>
        <taxon>Bacilli</taxon>
        <taxon>Lactobacillales</taxon>
        <taxon>Enterococcaceae</taxon>
        <taxon>Enterococcus</taxon>
    </lineage>
</organism>
<dbReference type="SMART" id="SM00420">
    <property type="entry name" value="HTH_DEOR"/>
    <property type="match status" value="1"/>
</dbReference>
<dbReference type="GO" id="GO:0003677">
    <property type="term" value="F:DNA binding"/>
    <property type="evidence" value="ECO:0007669"/>
    <property type="project" value="UniProtKB-KW"/>
</dbReference>
<keyword evidence="3" id="KW-0804">Transcription</keyword>
<dbReference type="SUPFAM" id="SSF100950">
    <property type="entry name" value="NagB/RpiA/CoA transferase-like"/>
    <property type="match status" value="1"/>
</dbReference>
<dbReference type="PROSITE" id="PS51000">
    <property type="entry name" value="HTH_DEOR_2"/>
    <property type="match status" value="1"/>
</dbReference>
<evidence type="ECO:0000256" key="3">
    <source>
        <dbReference type="ARBA" id="ARBA00023163"/>
    </source>
</evidence>
<sequence length="254" mass="28588">MLMEDRLVLIKQIIEEERSASIEDLAIRLSVSKDTIRRDLMKLEKQKKIKRTHGGALAIEKEALIFDYVKRSSIFSEIKERIAVEAINKLQTNATIILDASTTVEATIKYLESKEIQAITNSLTHALLLAKLPNTTTTILPGTLHKTQLFLSGATTIEKLKEYQADYTFLGVFALSTQGLFIHTEEEGLVKRQMIKQGRTVIALADHTKLNKTGFFKICDLSAIDLLITDETPDKELLNALENNHVQLLIAKKE</sequence>
<dbReference type="Pfam" id="PF00455">
    <property type="entry name" value="DeoRC"/>
    <property type="match status" value="1"/>
</dbReference>
<evidence type="ECO:0000313" key="6">
    <source>
        <dbReference type="Proteomes" id="UP000194933"/>
    </source>
</evidence>
<keyword evidence="6" id="KW-1185">Reference proteome</keyword>
<proteinExistence type="predicted"/>
<reference evidence="5 6" key="1">
    <citation type="submission" date="2017-05" db="EMBL/GenBank/DDBJ databases">
        <title>The Genome Sequence of Enterococcus sp. 10A9_DIV0425.</title>
        <authorList>
            <consortium name="The Broad Institute Genomics Platform"/>
            <consortium name="The Broad Institute Genomic Center for Infectious Diseases"/>
            <person name="Earl A."/>
            <person name="Manson A."/>
            <person name="Schwartman J."/>
            <person name="Gilmore M."/>
            <person name="Abouelleil A."/>
            <person name="Cao P."/>
            <person name="Chapman S."/>
            <person name="Cusick C."/>
            <person name="Shea T."/>
            <person name="Young S."/>
            <person name="Neafsey D."/>
            <person name="Nusbaum C."/>
            <person name="Birren B."/>
        </authorList>
    </citation>
    <scope>NUCLEOTIDE SEQUENCE [LARGE SCALE GENOMIC DNA]</scope>
    <source>
        <strain evidence="5 6">10A9_DIV0425</strain>
    </source>
</reference>
<dbReference type="Gene3D" id="3.40.50.1360">
    <property type="match status" value="1"/>
</dbReference>
<comment type="caution">
    <text evidence="5">The sequence shown here is derived from an EMBL/GenBank/DDBJ whole genome shotgun (WGS) entry which is preliminary data.</text>
</comment>
<dbReference type="Pfam" id="PF08220">
    <property type="entry name" value="HTH_DeoR"/>
    <property type="match status" value="1"/>
</dbReference>
<dbReference type="PANTHER" id="PTHR30363">
    <property type="entry name" value="HTH-TYPE TRANSCRIPTIONAL REGULATOR SRLR-RELATED"/>
    <property type="match status" value="1"/>
</dbReference>
<dbReference type="InterPro" id="IPR018356">
    <property type="entry name" value="Tscrpt_reg_HTH_DeoR_CS"/>
</dbReference>
<dbReference type="Gene3D" id="1.10.10.10">
    <property type="entry name" value="Winged helix-like DNA-binding domain superfamily/Winged helix DNA-binding domain"/>
    <property type="match status" value="1"/>
</dbReference>
<dbReference type="PRINTS" id="PR00037">
    <property type="entry name" value="HTHLACR"/>
</dbReference>
<evidence type="ECO:0000313" key="5">
    <source>
        <dbReference type="EMBL" id="OTP12383.1"/>
    </source>
</evidence>
<dbReference type="EMBL" id="NGMO01000001">
    <property type="protein sequence ID" value="OTP12383.1"/>
    <property type="molecule type" value="Genomic_DNA"/>
</dbReference>
<dbReference type="InterPro" id="IPR036390">
    <property type="entry name" value="WH_DNA-bd_sf"/>
</dbReference>
<dbReference type="RefSeq" id="WP_086283813.1">
    <property type="nucleotide sequence ID" value="NZ_NGMO01000001.1"/>
</dbReference>
<name>A0A2C9XQB1_9ENTE</name>
<dbReference type="InterPro" id="IPR014036">
    <property type="entry name" value="DeoR-like_C"/>
</dbReference>
<dbReference type="SMART" id="SM01134">
    <property type="entry name" value="DeoRC"/>
    <property type="match status" value="1"/>
</dbReference>
<feature type="domain" description="HTH deoR-type" evidence="4">
    <location>
        <begin position="3"/>
        <end position="58"/>
    </location>
</feature>
<accession>A0A2C9XQB1</accession>
<evidence type="ECO:0000259" key="4">
    <source>
        <dbReference type="PROSITE" id="PS51000"/>
    </source>
</evidence>
<dbReference type="PROSITE" id="PS00894">
    <property type="entry name" value="HTH_DEOR_1"/>
    <property type="match status" value="1"/>
</dbReference>
<dbReference type="AlphaFoldDB" id="A0A2C9XQB1"/>
<dbReference type="GO" id="GO:0003700">
    <property type="term" value="F:DNA-binding transcription factor activity"/>
    <property type="evidence" value="ECO:0007669"/>
    <property type="project" value="InterPro"/>
</dbReference>
<protein>
    <recommendedName>
        <fullName evidence="4">HTH deoR-type domain-containing protein</fullName>
    </recommendedName>
</protein>
<keyword evidence="2" id="KW-0238">DNA-binding</keyword>
<dbReference type="STRING" id="1987383.A5844_000616"/>
<dbReference type="InterPro" id="IPR036388">
    <property type="entry name" value="WH-like_DNA-bd_sf"/>
</dbReference>
<dbReference type="SUPFAM" id="SSF46785">
    <property type="entry name" value="Winged helix' DNA-binding domain"/>
    <property type="match status" value="1"/>
</dbReference>
<dbReference type="InterPro" id="IPR001034">
    <property type="entry name" value="DeoR_HTH"/>
</dbReference>
<evidence type="ECO:0000256" key="2">
    <source>
        <dbReference type="ARBA" id="ARBA00023125"/>
    </source>
</evidence>
<evidence type="ECO:0000256" key="1">
    <source>
        <dbReference type="ARBA" id="ARBA00023015"/>
    </source>
</evidence>
<dbReference type="PANTHER" id="PTHR30363:SF51">
    <property type="entry name" value="HTH-TYPE TRANSCRIPTIONAL REPRESSOR GLCR"/>
    <property type="match status" value="1"/>
</dbReference>
<dbReference type="Proteomes" id="UP000194933">
    <property type="component" value="Unassembled WGS sequence"/>
</dbReference>
<dbReference type="InterPro" id="IPR037171">
    <property type="entry name" value="NagB/RpiA_transferase-like"/>
</dbReference>
<keyword evidence="1" id="KW-0805">Transcription regulation</keyword>
<gene>
    <name evidence="5" type="ORF">A5844_000616</name>
</gene>
<dbReference type="InterPro" id="IPR050313">
    <property type="entry name" value="Carb_Metab_HTH_regulators"/>
</dbReference>